<sequence>MIRRTIQGVIEQSLFKGKAIIIYGARQVGKTTLIMALQRDASVPSIYLNCDEPDIRRALSEKTSTELKMLLGNNKLVLIDEAQRVGTIGLTIKLLTDTAPDIQVIATGSSSFELSSRIEEPLTGRKREFRLYPFSLAELGQIYSPLEVRRIVNRCMIFGLYPEIINAPEAAETALREIARSYLYKDILALQQIRNAEALERLVQSIALQVGNEVSYNELAQQVGVDKKTIESYLRVLEQSFIIFRLGSFSRNLRNELKKSRKIYFVDTGIRNAVINNLNPPDLRSDVGGLWENFVLAERMKRNHNQGLFPNTYFWRSHQKQEIDYLEELGGAWRGYEIKWGEKRLKVPSGFKSAYPECPVALINRDNMTEFVTD</sequence>
<gene>
    <name evidence="2" type="ORF">SAMN04489760_11769</name>
</gene>
<evidence type="ECO:0000259" key="1">
    <source>
        <dbReference type="SMART" id="SM00382"/>
    </source>
</evidence>
<dbReference type="EMBL" id="FOBS01000017">
    <property type="protein sequence ID" value="SEM48238.1"/>
    <property type="molecule type" value="Genomic_DNA"/>
</dbReference>
<dbReference type="Gene3D" id="3.40.50.300">
    <property type="entry name" value="P-loop containing nucleotide triphosphate hydrolases"/>
    <property type="match status" value="1"/>
</dbReference>
<dbReference type="Pfam" id="PF13635">
    <property type="entry name" value="DUF4143"/>
    <property type="match status" value="1"/>
</dbReference>
<dbReference type="PANTHER" id="PTHR43566">
    <property type="entry name" value="CONSERVED PROTEIN"/>
    <property type="match status" value="1"/>
</dbReference>
<dbReference type="AlphaFoldDB" id="A0A1H7YSG5"/>
<dbReference type="InterPro" id="IPR041682">
    <property type="entry name" value="AAA_14"/>
</dbReference>
<feature type="domain" description="AAA+ ATPase" evidence="1">
    <location>
        <begin position="16"/>
        <end position="133"/>
    </location>
</feature>
<reference evidence="2 3" key="1">
    <citation type="submission" date="2016-10" db="EMBL/GenBank/DDBJ databases">
        <authorList>
            <person name="de Groot N.N."/>
        </authorList>
    </citation>
    <scope>NUCLEOTIDE SEQUENCE [LARGE SCALE GENOMIC DNA]</scope>
    <source>
        <strain evidence="2 3">DSM 8423</strain>
    </source>
</reference>
<dbReference type="InterPro" id="IPR027417">
    <property type="entry name" value="P-loop_NTPase"/>
</dbReference>
<dbReference type="InterPro" id="IPR025420">
    <property type="entry name" value="DUF4143"/>
</dbReference>
<evidence type="ECO:0000313" key="3">
    <source>
        <dbReference type="Proteomes" id="UP000198744"/>
    </source>
</evidence>
<dbReference type="InterPro" id="IPR003593">
    <property type="entry name" value="AAA+_ATPase"/>
</dbReference>
<dbReference type="OrthoDB" id="9783412at2"/>
<dbReference type="Proteomes" id="UP000198744">
    <property type="component" value="Unassembled WGS sequence"/>
</dbReference>
<dbReference type="PANTHER" id="PTHR43566:SF1">
    <property type="entry name" value="AAA+ ATPASE DOMAIN-CONTAINING PROTEIN"/>
    <property type="match status" value="1"/>
</dbReference>
<dbReference type="SMART" id="SM00382">
    <property type="entry name" value="AAA"/>
    <property type="match status" value="1"/>
</dbReference>
<dbReference type="RefSeq" id="WP_093883900.1">
    <property type="nucleotide sequence ID" value="NZ_FOBS01000017.1"/>
</dbReference>
<keyword evidence="3" id="KW-1185">Reference proteome</keyword>
<dbReference type="STRING" id="43775.SAMN04489760_11769"/>
<dbReference type="SUPFAM" id="SSF52540">
    <property type="entry name" value="P-loop containing nucleoside triphosphate hydrolases"/>
    <property type="match status" value="1"/>
</dbReference>
<dbReference type="Pfam" id="PF13173">
    <property type="entry name" value="AAA_14"/>
    <property type="match status" value="1"/>
</dbReference>
<proteinExistence type="predicted"/>
<accession>A0A1H7YSG5</accession>
<name>A0A1H7YSG5_9BACT</name>
<evidence type="ECO:0000313" key="2">
    <source>
        <dbReference type="EMBL" id="SEM48238.1"/>
    </source>
</evidence>
<organism evidence="2 3">
    <name type="scientific">Syntrophus gentianae</name>
    <dbReference type="NCBI Taxonomy" id="43775"/>
    <lineage>
        <taxon>Bacteria</taxon>
        <taxon>Pseudomonadati</taxon>
        <taxon>Thermodesulfobacteriota</taxon>
        <taxon>Syntrophia</taxon>
        <taxon>Syntrophales</taxon>
        <taxon>Syntrophaceae</taxon>
        <taxon>Syntrophus</taxon>
    </lineage>
</organism>
<protein>
    <recommendedName>
        <fullName evidence="1">AAA+ ATPase domain-containing protein</fullName>
    </recommendedName>
</protein>